<dbReference type="Gene3D" id="3.40.470.10">
    <property type="entry name" value="Uracil-DNA glycosylase-like domain"/>
    <property type="match status" value="1"/>
</dbReference>
<proteinExistence type="predicted"/>
<feature type="region of interest" description="Disordered" evidence="1">
    <location>
        <begin position="1"/>
        <end position="42"/>
    </location>
</feature>
<dbReference type="GO" id="GO:0004844">
    <property type="term" value="F:uracil DNA N-glycosylase activity"/>
    <property type="evidence" value="ECO:0007669"/>
    <property type="project" value="InterPro"/>
</dbReference>
<dbReference type="GO" id="GO:0005739">
    <property type="term" value="C:mitochondrion"/>
    <property type="evidence" value="ECO:0007669"/>
    <property type="project" value="TreeGrafter"/>
</dbReference>
<accession>L5M3W9</accession>
<dbReference type="PANTHER" id="PTHR11264">
    <property type="entry name" value="URACIL-DNA GLYCOSYLASE"/>
    <property type="match status" value="1"/>
</dbReference>
<dbReference type="AlphaFoldDB" id="L5M3W9"/>
<protein>
    <submittedName>
        <fullName evidence="2">Uracil-DNA glycosylase</fullName>
    </submittedName>
</protein>
<reference evidence="3" key="1">
    <citation type="journal article" date="2013" name="Science">
        <title>Comparative analysis of bat genomes provides insight into the evolution of flight and immunity.</title>
        <authorList>
            <person name="Zhang G."/>
            <person name="Cowled C."/>
            <person name="Shi Z."/>
            <person name="Huang Z."/>
            <person name="Bishop-Lilly K.A."/>
            <person name="Fang X."/>
            <person name="Wynne J.W."/>
            <person name="Xiong Z."/>
            <person name="Baker M.L."/>
            <person name="Zhao W."/>
            <person name="Tachedjian M."/>
            <person name="Zhu Y."/>
            <person name="Zhou P."/>
            <person name="Jiang X."/>
            <person name="Ng J."/>
            <person name="Yang L."/>
            <person name="Wu L."/>
            <person name="Xiao J."/>
            <person name="Feng Y."/>
            <person name="Chen Y."/>
            <person name="Sun X."/>
            <person name="Zhang Y."/>
            <person name="Marsh G.A."/>
            <person name="Crameri G."/>
            <person name="Broder C.C."/>
            <person name="Frey K.G."/>
            <person name="Wang L.F."/>
            <person name="Wang J."/>
        </authorList>
    </citation>
    <scope>NUCLEOTIDE SEQUENCE [LARGE SCALE GENOMIC DNA]</scope>
</reference>
<dbReference type="InterPro" id="IPR036895">
    <property type="entry name" value="Uracil-DNA_glycosylase-like_sf"/>
</dbReference>
<dbReference type="PANTHER" id="PTHR11264:SF0">
    <property type="entry name" value="URACIL-DNA GLYCOSYLASE"/>
    <property type="match status" value="1"/>
</dbReference>
<dbReference type="SUPFAM" id="SSF52141">
    <property type="entry name" value="Uracil-DNA glycosylase-like"/>
    <property type="match status" value="1"/>
</dbReference>
<dbReference type="Proteomes" id="UP000010556">
    <property type="component" value="Unassembled WGS sequence"/>
</dbReference>
<evidence type="ECO:0000256" key="1">
    <source>
        <dbReference type="SAM" id="MobiDB-lite"/>
    </source>
</evidence>
<keyword evidence="3" id="KW-1185">Reference proteome</keyword>
<dbReference type="EMBL" id="KB105404">
    <property type="protein sequence ID" value="ELK32418.1"/>
    <property type="molecule type" value="Genomic_DNA"/>
</dbReference>
<sequence length="149" mass="16108">MGPVKRTAAPPPPGVEDIHGAPSTDMDGAVRPGRGEGPGRARPGVLLNAVLSVPAHQARSHTEKGWARFPEAGVSWLHQNSSGLVFMLWGSHAQRKGSAIHRKQHHRILQTAHPCLLSVYRGFSGGRHFSKNNGLLQTTGKEPITWKDP</sequence>
<dbReference type="GO" id="GO:0005634">
    <property type="term" value="C:nucleus"/>
    <property type="evidence" value="ECO:0007669"/>
    <property type="project" value="TreeGrafter"/>
</dbReference>
<gene>
    <name evidence="2" type="ORF">MDA_GLEAN10020885</name>
</gene>
<organism evidence="2 3">
    <name type="scientific">Myotis davidii</name>
    <name type="common">David's myotis</name>
    <dbReference type="NCBI Taxonomy" id="225400"/>
    <lineage>
        <taxon>Eukaryota</taxon>
        <taxon>Metazoa</taxon>
        <taxon>Chordata</taxon>
        <taxon>Craniata</taxon>
        <taxon>Vertebrata</taxon>
        <taxon>Euteleostomi</taxon>
        <taxon>Mammalia</taxon>
        <taxon>Eutheria</taxon>
        <taxon>Laurasiatheria</taxon>
        <taxon>Chiroptera</taxon>
        <taxon>Yangochiroptera</taxon>
        <taxon>Vespertilionidae</taxon>
        <taxon>Myotis</taxon>
    </lineage>
</organism>
<evidence type="ECO:0000313" key="3">
    <source>
        <dbReference type="Proteomes" id="UP000010556"/>
    </source>
</evidence>
<dbReference type="GO" id="GO:0097510">
    <property type="term" value="P:base-excision repair, AP site formation via deaminated base removal"/>
    <property type="evidence" value="ECO:0007669"/>
    <property type="project" value="TreeGrafter"/>
</dbReference>
<dbReference type="InterPro" id="IPR002043">
    <property type="entry name" value="UDG_fam1"/>
</dbReference>
<dbReference type="CDD" id="cd10027">
    <property type="entry name" value="UDG-F1-like"/>
    <property type="match status" value="1"/>
</dbReference>
<name>L5M3W9_MYODS</name>
<evidence type="ECO:0000313" key="2">
    <source>
        <dbReference type="EMBL" id="ELK32418.1"/>
    </source>
</evidence>